<evidence type="ECO:0000313" key="1">
    <source>
        <dbReference type="EMBL" id="NEU68278.1"/>
    </source>
</evidence>
<gene>
    <name evidence="1" type="ORF">GK091_15405</name>
</gene>
<comment type="caution">
    <text evidence="1">The sequence shown here is derived from an EMBL/GenBank/DDBJ whole genome shotgun (WGS) entry which is preliminary data.</text>
</comment>
<dbReference type="RefSeq" id="WP_164039963.1">
    <property type="nucleotide sequence ID" value="NZ_JAAGNZ010000001.1"/>
</dbReference>
<name>A0A6M0IJ40_9BACT</name>
<sequence length="95" mass="10978">MAQQIRGTEPPGYIHLPKLGLVATSDIGYFVSQKQYCHIYFVGSNRPHLLSEPLAYFRRKLPHFVETRFHNCQGLRIRRKLYNPALPAINGLREA</sequence>
<protein>
    <submittedName>
        <fullName evidence="1">Uncharacterized protein</fullName>
    </submittedName>
</protein>
<keyword evidence="2" id="KW-1185">Reference proteome</keyword>
<evidence type="ECO:0000313" key="2">
    <source>
        <dbReference type="Proteomes" id="UP000477386"/>
    </source>
</evidence>
<dbReference type="EMBL" id="JAAGNZ010000001">
    <property type="protein sequence ID" value="NEU68278.1"/>
    <property type="molecule type" value="Genomic_DNA"/>
</dbReference>
<proteinExistence type="predicted"/>
<dbReference type="Proteomes" id="UP000477386">
    <property type="component" value="Unassembled WGS sequence"/>
</dbReference>
<dbReference type="AlphaFoldDB" id="A0A6M0IJ40"/>
<organism evidence="1 2">
    <name type="scientific">Spirosoma agri</name>
    <dbReference type="NCBI Taxonomy" id="1987381"/>
    <lineage>
        <taxon>Bacteria</taxon>
        <taxon>Pseudomonadati</taxon>
        <taxon>Bacteroidota</taxon>
        <taxon>Cytophagia</taxon>
        <taxon>Cytophagales</taxon>
        <taxon>Cytophagaceae</taxon>
        <taxon>Spirosoma</taxon>
    </lineage>
</organism>
<reference evidence="1 2" key="1">
    <citation type="submission" date="2020-02" db="EMBL/GenBank/DDBJ databases">
        <title>Draft genome sequence of two Spirosoma agri KCTC 52727 and Spirosoma terrae KCTC 52035.</title>
        <authorList>
            <person name="Rojas J."/>
            <person name="Ambika Manirajan B."/>
            <person name="Ratering S."/>
            <person name="Suarez C."/>
            <person name="Schnell S."/>
        </authorList>
    </citation>
    <scope>NUCLEOTIDE SEQUENCE [LARGE SCALE GENOMIC DNA]</scope>
    <source>
        <strain evidence="1 2">KCTC 52727</strain>
    </source>
</reference>
<accession>A0A6M0IJ40</accession>